<dbReference type="Gene3D" id="1.10.12.10">
    <property type="entry name" value="Lyase 2-enoyl-coa Hydratase, Chain A, domain 2"/>
    <property type="match status" value="1"/>
</dbReference>
<sequence length="268" mass="28092">MHAPTSHAATIEIAGAVATLTLNRPDKRNSFSDELVSETRSALEHLVESGEVRVLILTGAGAHFSVGGDLDKFSAGGFTKDDASLEASVRELLGATQISVLLRESPLITIAAVRGGCAGAGLSIAAACDLRVASDTAVFRTAFLDAGLSGDFGGTWLLTRLLGEAKAKELFFLNDKVGAREALRIGLVTQVVPDDELDAAASALAERLAAKPPIALRNVKANLTDTTPEFALAIAREARRNISSGRTRDAVEAASAFLEKRQPVFVGR</sequence>
<comment type="similarity">
    <text evidence="1">Belongs to the enoyl-CoA hydratase/isomerase family.</text>
</comment>
<dbReference type="RefSeq" id="WP_185985961.1">
    <property type="nucleotide sequence ID" value="NZ_BAAALZ010000003.1"/>
</dbReference>
<dbReference type="InterPro" id="IPR029045">
    <property type="entry name" value="ClpP/crotonase-like_dom_sf"/>
</dbReference>
<dbReference type="GO" id="GO:0006635">
    <property type="term" value="P:fatty acid beta-oxidation"/>
    <property type="evidence" value="ECO:0007669"/>
    <property type="project" value="TreeGrafter"/>
</dbReference>
<dbReference type="EC" id="5.3.3.18" evidence="3"/>
<dbReference type="InterPro" id="IPR014748">
    <property type="entry name" value="Enoyl-CoA_hydra_C"/>
</dbReference>
<accession>A0A852RFJ4</accession>
<dbReference type="PANTHER" id="PTHR11941">
    <property type="entry name" value="ENOYL-COA HYDRATASE-RELATED"/>
    <property type="match status" value="1"/>
</dbReference>
<evidence type="ECO:0000256" key="1">
    <source>
        <dbReference type="ARBA" id="ARBA00005254"/>
    </source>
</evidence>
<evidence type="ECO:0000313" key="4">
    <source>
        <dbReference type="Proteomes" id="UP000586095"/>
    </source>
</evidence>
<name>A0A852RFJ4_9MICO</name>
<reference evidence="3 4" key="1">
    <citation type="submission" date="2020-07" db="EMBL/GenBank/DDBJ databases">
        <title>Sequencing the genomes of 1000 actinobacteria strains.</title>
        <authorList>
            <person name="Klenk H.-P."/>
        </authorList>
    </citation>
    <scope>NUCLEOTIDE SEQUENCE [LARGE SCALE GENOMIC DNA]</scope>
    <source>
        <strain evidence="3 4">DSM 17380</strain>
    </source>
</reference>
<proteinExistence type="inferred from homology"/>
<comment type="caution">
    <text evidence="3">The sequence shown here is derived from an EMBL/GenBank/DDBJ whole genome shotgun (WGS) entry which is preliminary data.</text>
</comment>
<dbReference type="InterPro" id="IPR001753">
    <property type="entry name" value="Enoyl-CoA_hydra/iso"/>
</dbReference>
<dbReference type="PANTHER" id="PTHR11941:SF133">
    <property type="entry name" value="1,2-EPOXYPHENYLACETYL-COA ISOMERASE"/>
    <property type="match status" value="1"/>
</dbReference>
<dbReference type="AlphaFoldDB" id="A0A852RFJ4"/>
<dbReference type="SUPFAM" id="SSF52096">
    <property type="entry name" value="ClpP/crotonase"/>
    <property type="match status" value="1"/>
</dbReference>
<protein>
    <submittedName>
        <fullName evidence="3">2-(1,2-epoxy-1,2-dihydrophenyl)acetyl-CoA isomerase</fullName>
        <ecNumber evidence="3">5.3.3.18</ecNumber>
    </submittedName>
</protein>
<dbReference type="GO" id="GO:0016829">
    <property type="term" value="F:lyase activity"/>
    <property type="evidence" value="ECO:0007669"/>
    <property type="project" value="UniProtKB-KW"/>
</dbReference>
<dbReference type="EMBL" id="JACCBD010000001">
    <property type="protein sequence ID" value="NYD25482.1"/>
    <property type="molecule type" value="Genomic_DNA"/>
</dbReference>
<keyword evidence="2" id="KW-0456">Lyase</keyword>
<evidence type="ECO:0000313" key="3">
    <source>
        <dbReference type="EMBL" id="NYD25482.1"/>
    </source>
</evidence>
<organism evidence="3 4">
    <name type="scientific">Leucobacter aridicollis</name>
    <dbReference type="NCBI Taxonomy" id="283878"/>
    <lineage>
        <taxon>Bacteria</taxon>
        <taxon>Bacillati</taxon>
        <taxon>Actinomycetota</taxon>
        <taxon>Actinomycetes</taxon>
        <taxon>Micrococcales</taxon>
        <taxon>Microbacteriaceae</taxon>
        <taxon>Leucobacter</taxon>
    </lineage>
</organism>
<dbReference type="GO" id="GO:0016853">
    <property type="term" value="F:isomerase activity"/>
    <property type="evidence" value="ECO:0007669"/>
    <property type="project" value="UniProtKB-KW"/>
</dbReference>
<gene>
    <name evidence="3" type="ORF">BJ960_000285</name>
</gene>
<dbReference type="Proteomes" id="UP000586095">
    <property type="component" value="Unassembled WGS sequence"/>
</dbReference>
<keyword evidence="4" id="KW-1185">Reference proteome</keyword>
<dbReference type="Pfam" id="PF00378">
    <property type="entry name" value="ECH_1"/>
    <property type="match status" value="1"/>
</dbReference>
<dbReference type="CDD" id="cd06558">
    <property type="entry name" value="crotonase-like"/>
    <property type="match status" value="1"/>
</dbReference>
<evidence type="ECO:0000256" key="2">
    <source>
        <dbReference type="ARBA" id="ARBA00023239"/>
    </source>
</evidence>
<dbReference type="Gene3D" id="3.90.226.10">
    <property type="entry name" value="2-enoyl-CoA Hydratase, Chain A, domain 1"/>
    <property type="match status" value="1"/>
</dbReference>
<keyword evidence="3" id="KW-0413">Isomerase</keyword>